<protein>
    <submittedName>
        <fullName evidence="1">Uncharacterized protein</fullName>
    </submittedName>
</protein>
<accession>U1PQ21</accession>
<reference evidence="1 2" key="1">
    <citation type="journal article" date="2013" name="PLoS ONE">
        <title>Assembly-driven community genomics of a hypersaline microbial ecosystem.</title>
        <authorList>
            <person name="Podell S."/>
            <person name="Ugalde J.A."/>
            <person name="Narasingarao P."/>
            <person name="Banfield J.F."/>
            <person name="Heidelberg K.B."/>
            <person name="Allen E.E."/>
        </authorList>
    </citation>
    <scope>NUCLEOTIDE SEQUENCE [LARGE SCALE GENOMIC DNA]</scope>
    <source>
        <strain evidence="2">J07HQW2</strain>
    </source>
</reference>
<dbReference type="Proteomes" id="UP000030710">
    <property type="component" value="Unassembled WGS sequence"/>
</dbReference>
<sequence>MASLGKLLVVLMIFEAMCTLAATGAFTTVEAERTADVDAAGDASALVAITPPEDPANSSFISQDNTQDSTFEIDLGDNGVNANATTNAENLFNITNNGEESV</sequence>
<evidence type="ECO:0000313" key="1">
    <source>
        <dbReference type="EMBL" id="ERG94401.1"/>
    </source>
</evidence>
<feature type="non-terminal residue" evidence="1">
    <location>
        <position position="102"/>
    </location>
</feature>
<name>U1PQ21_9EURY</name>
<dbReference type="eggNOG" id="arCOG02696">
    <property type="taxonomic scope" value="Archaea"/>
</dbReference>
<organism evidence="1 2">
    <name type="scientific">Haloquadratum walsbyi J07HQW2</name>
    <dbReference type="NCBI Taxonomy" id="1238425"/>
    <lineage>
        <taxon>Archaea</taxon>
        <taxon>Methanobacteriati</taxon>
        <taxon>Methanobacteriota</taxon>
        <taxon>Stenosarchaea group</taxon>
        <taxon>Halobacteria</taxon>
        <taxon>Halobacteriales</taxon>
        <taxon>Haloferacaceae</taxon>
        <taxon>Haloquadratum</taxon>
    </lineage>
</organism>
<gene>
    <name evidence="1" type="ORF">J07HQW2_00835</name>
</gene>
<evidence type="ECO:0000313" key="2">
    <source>
        <dbReference type="Proteomes" id="UP000030710"/>
    </source>
</evidence>
<dbReference type="EMBL" id="KE356561">
    <property type="protein sequence ID" value="ERG94401.1"/>
    <property type="molecule type" value="Genomic_DNA"/>
</dbReference>
<dbReference type="AlphaFoldDB" id="U1PQ21"/>
<proteinExistence type="predicted"/>
<dbReference type="HOGENOM" id="CLU_2283166_0_0_2"/>